<evidence type="ECO:0008006" key="3">
    <source>
        <dbReference type="Google" id="ProtNLM"/>
    </source>
</evidence>
<dbReference type="RefSeq" id="WP_012195991.1">
    <property type="nucleotide sequence ID" value="NC_009976.1"/>
</dbReference>
<dbReference type="eggNOG" id="ENOG50344V4">
    <property type="taxonomic scope" value="Bacteria"/>
</dbReference>
<dbReference type="HOGENOM" id="CLU_1924097_0_0_3"/>
<sequence length="136" mass="15266">MIDSEIDSLKDLNNFRSAPRLSINQSKRLLKELAGYIDNADWLTTGIMAPSSEVAIKVIREIESFFSWSKMNLATKPNDAGPVFLKANQNTGDIHIRIEHGLGEGILMSCQHLDEQKDADTFGPFPLDFFKENNNP</sequence>
<dbReference type="EMBL" id="CP000878">
    <property type="protein sequence ID" value="ABX09370.1"/>
    <property type="molecule type" value="Genomic_DNA"/>
</dbReference>
<dbReference type="STRING" id="93059.P9211_14391"/>
<dbReference type="InterPro" id="IPR014953">
    <property type="entry name" value="DUF1824"/>
</dbReference>
<dbReference type="Proteomes" id="UP000000788">
    <property type="component" value="Chromosome"/>
</dbReference>
<dbReference type="OrthoDB" id="558240at2"/>
<gene>
    <name evidence="1" type="ordered locus">P9211_14391</name>
</gene>
<dbReference type="AlphaFoldDB" id="A9BC08"/>
<protein>
    <recommendedName>
        <fullName evidence="3">DUF1824 domain-containing protein</fullName>
    </recommendedName>
</protein>
<dbReference type="Pfam" id="PF08854">
    <property type="entry name" value="DUF1824"/>
    <property type="match status" value="1"/>
</dbReference>
<keyword evidence="2" id="KW-1185">Reference proteome</keyword>
<proteinExistence type="predicted"/>
<evidence type="ECO:0000313" key="1">
    <source>
        <dbReference type="EMBL" id="ABX09370.1"/>
    </source>
</evidence>
<dbReference type="SUPFAM" id="SSF160532">
    <property type="entry name" value="Ava3019-like"/>
    <property type="match status" value="1"/>
</dbReference>
<organism evidence="1 2">
    <name type="scientific">Prochlorococcus marinus (strain MIT 9211)</name>
    <dbReference type="NCBI Taxonomy" id="93059"/>
    <lineage>
        <taxon>Bacteria</taxon>
        <taxon>Bacillati</taxon>
        <taxon>Cyanobacteriota</taxon>
        <taxon>Cyanophyceae</taxon>
        <taxon>Synechococcales</taxon>
        <taxon>Prochlorococcaceae</taxon>
        <taxon>Prochlorococcus</taxon>
    </lineage>
</organism>
<dbReference type="Gene3D" id="3.30.360.10">
    <property type="entry name" value="Dihydrodipicolinate Reductase, domain 2"/>
    <property type="match status" value="1"/>
</dbReference>
<evidence type="ECO:0000313" key="2">
    <source>
        <dbReference type="Proteomes" id="UP000000788"/>
    </source>
</evidence>
<reference evidence="1 2" key="1">
    <citation type="journal article" date="2007" name="PLoS Genet.">
        <title>Patterns and implications of gene gain and loss in the evolution of Prochlorococcus.</title>
        <authorList>
            <person name="Kettler G.C."/>
            <person name="Martiny A.C."/>
            <person name="Huang K."/>
            <person name="Zucker J."/>
            <person name="Coleman M.L."/>
            <person name="Rodrigue S."/>
            <person name="Chen F."/>
            <person name="Lapidus A."/>
            <person name="Ferriera S."/>
            <person name="Johnson J."/>
            <person name="Steglich C."/>
            <person name="Church G.M."/>
            <person name="Richardson P."/>
            <person name="Chisholm S.W."/>
        </authorList>
    </citation>
    <scope>NUCLEOTIDE SEQUENCE [LARGE SCALE GENOMIC DNA]</scope>
    <source>
        <strain evidence="2">MIT 9211</strain>
    </source>
</reference>
<accession>A9BC08</accession>
<dbReference type="KEGG" id="pmj:P9211_14391"/>
<name>A9BC08_PROM4</name>